<gene>
    <name evidence="2" type="ORF">CLV62_101383</name>
</gene>
<dbReference type="Proteomes" id="UP000247973">
    <property type="component" value="Unassembled WGS sequence"/>
</dbReference>
<dbReference type="OrthoDB" id="9805760at2"/>
<sequence>MNQIAIKSIIFSVLFLLGNNLLFAQVTIGSDKLAAPGSLLQLKEFETDDERSDGKTTSTRGVAMPRVLLRSVDGDLAQSLGFDKGILDKKAHIGLTVYNASDLCASIVAGIYVWDGDVWEYLGGTTERVDRSSFNTVTGILSDFEGNKYTTQVFGTKRWMTQNLRAIRKADGSCIDPVDGVRFNPAKNGTVMPLAQVRVFGVMPSGNVTYTENSIVKTMTNEAFVSIFGLFYTWNQAMVACPKGWHLASVQDWTDLTTTLGITDLGAKLRGNVGATYKTTDSGVAYKWGQNDPVVTISGFNILPAGWVREDGLNAVAFSTSAYLWTSAPAGAYRYLSFSGSTFSTFGSGNLNFRFSVRCVQDQYTVSP</sequence>
<proteinExistence type="predicted"/>
<comment type="caution">
    <text evidence="2">The sequence shown here is derived from an EMBL/GenBank/DDBJ whole genome shotgun (WGS) entry which is preliminary data.</text>
</comment>
<protein>
    <submittedName>
        <fullName evidence="2">Uncharacterized protein (TIGR02145 family)</fullName>
    </submittedName>
</protein>
<dbReference type="Pfam" id="PF09603">
    <property type="entry name" value="Fib_succ_major"/>
    <property type="match status" value="1"/>
</dbReference>
<dbReference type="EMBL" id="QICL01000001">
    <property type="protein sequence ID" value="PXV69114.1"/>
    <property type="molecule type" value="Genomic_DNA"/>
</dbReference>
<dbReference type="RefSeq" id="WP_110309075.1">
    <property type="nucleotide sequence ID" value="NZ_QICL01000001.1"/>
</dbReference>
<keyword evidence="3" id="KW-1185">Reference proteome</keyword>
<feature type="domain" description="Fibrobacter succinogenes major paralogous" evidence="1">
    <location>
        <begin position="155"/>
        <end position="361"/>
    </location>
</feature>
<reference evidence="2 3" key="1">
    <citation type="submission" date="2018-03" db="EMBL/GenBank/DDBJ databases">
        <title>Genomic Encyclopedia of Archaeal and Bacterial Type Strains, Phase II (KMG-II): from individual species to whole genera.</title>
        <authorList>
            <person name="Goeker M."/>
        </authorList>
    </citation>
    <scope>NUCLEOTIDE SEQUENCE [LARGE SCALE GENOMIC DNA]</scope>
    <source>
        <strain evidence="2 3">DSM 100214</strain>
    </source>
</reference>
<evidence type="ECO:0000313" key="2">
    <source>
        <dbReference type="EMBL" id="PXV69114.1"/>
    </source>
</evidence>
<accession>A0A2V3PWD7</accession>
<dbReference type="AlphaFoldDB" id="A0A2V3PWD7"/>
<dbReference type="NCBIfam" id="TIGR02145">
    <property type="entry name" value="Fib_succ_major"/>
    <property type="match status" value="1"/>
</dbReference>
<name>A0A2V3PWD7_9BACT</name>
<evidence type="ECO:0000259" key="1">
    <source>
        <dbReference type="Pfam" id="PF09603"/>
    </source>
</evidence>
<organism evidence="2 3">
    <name type="scientific">Dysgonomonas alginatilytica</name>
    <dbReference type="NCBI Taxonomy" id="1605892"/>
    <lineage>
        <taxon>Bacteria</taxon>
        <taxon>Pseudomonadati</taxon>
        <taxon>Bacteroidota</taxon>
        <taxon>Bacteroidia</taxon>
        <taxon>Bacteroidales</taxon>
        <taxon>Dysgonomonadaceae</taxon>
        <taxon>Dysgonomonas</taxon>
    </lineage>
</organism>
<evidence type="ECO:0000313" key="3">
    <source>
        <dbReference type="Proteomes" id="UP000247973"/>
    </source>
</evidence>
<dbReference type="InterPro" id="IPR011871">
    <property type="entry name" value="Fib_succ_major"/>
</dbReference>